<comment type="caution">
    <text evidence="3">The sequence shown here is derived from an EMBL/GenBank/DDBJ whole genome shotgun (WGS) entry which is preliminary data.</text>
</comment>
<dbReference type="PANTHER" id="PTHR31719">
    <property type="entry name" value="NAC TRANSCRIPTION FACTOR 56"/>
    <property type="match status" value="1"/>
</dbReference>
<feature type="region of interest" description="Disordered" evidence="1">
    <location>
        <begin position="215"/>
        <end position="239"/>
    </location>
</feature>
<feature type="region of interest" description="Disordered" evidence="1">
    <location>
        <begin position="129"/>
        <end position="203"/>
    </location>
</feature>
<dbReference type="InterPro" id="IPR003441">
    <property type="entry name" value="NAC-dom"/>
</dbReference>
<dbReference type="PANTHER" id="PTHR31719:SF179">
    <property type="entry name" value="OS08G0148400 PROTEIN"/>
    <property type="match status" value="1"/>
</dbReference>
<dbReference type="PROSITE" id="PS51005">
    <property type="entry name" value="NAC"/>
    <property type="match status" value="1"/>
</dbReference>
<evidence type="ECO:0000259" key="2">
    <source>
        <dbReference type="PROSITE" id="PS51005"/>
    </source>
</evidence>
<dbReference type="GO" id="GO:0006355">
    <property type="term" value="P:regulation of DNA-templated transcription"/>
    <property type="evidence" value="ECO:0007669"/>
    <property type="project" value="InterPro"/>
</dbReference>
<organism evidence="3 4">
    <name type="scientific">Zizania palustris</name>
    <name type="common">Northern wild rice</name>
    <dbReference type="NCBI Taxonomy" id="103762"/>
    <lineage>
        <taxon>Eukaryota</taxon>
        <taxon>Viridiplantae</taxon>
        <taxon>Streptophyta</taxon>
        <taxon>Embryophyta</taxon>
        <taxon>Tracheophyta</taxon>
        <taxon>Spermatophyta</taxon>
        <taxon>Magnoliopsida</taxon>
        <taxon>Liliopsida</taxon>
        <taxon>Poales</taxon>
        <taxon>Poaceae</taxon>
        <taxon>BOP clade</taxon>
        <taxon>Oryzoideae</taxon>
        <taxon>Oryzeae</taxon>
        <taxon>Zizaniinae</taxon>
        <taxon>Zizania</taxon>
    </lineage>
</organism>
<gene>
    <name evidence="3" type="ORF">GUJ93_ZPchr0007g3255</name>
</gene>
<dbReference type="OrthoDB" id="655701at2759"/>
<reference evidence="3" key="1">
    <citation type="journal article" date="2021" name="bioRxiv">
        <title>Whole Genome Assembly and Annotation of Northern Wild Rice, Zizania palustris L., Supports a Whole Genome Duplication in the Zizania Genus.</title>
        <authorList>
            <person name="Haas M."/>
            <person name="Kono T."/>
            <person name="Macchietto M."/>
            <person name="Millas R."/>
            <person name="McGilp L."/>
            <person name="Shao M."/>
            <person name="Duquette J."/>
            <person name="Hirsch C.N."/>
            <person name="Kimball J."/>
        </authorList>
    </citation>
    <scope>NUCLEOTIDE SEQUENCE</scope>
    <source>
        <tissue evidence="3">Fresh leaf tissue</tissue>
    </source>
</reference>
<reference evidence="3" key="2">
    <citation type="submission" date="2021-02" db="EMBL/GenBank/DDBJ databases">
        <authorList>
            <person name="Kimball J.A."/>
            <person name="Haas M.W."/>
            <person name="Macchietto M."/>
            <person name="Kono T."/>
            <person name="Duquette J."/>
            <person name="Shao M."/>
        </authorList>
    </citation>
    <scope>NUCLEOTIDE SEQUENCE</scope>
    <source>
        <tissue evidence="3">Fresh leaf tissue</tissue>
    </source>
</reference>
<keyword evidence="4" id="KW-1185">Reference proteome</keyword>
<protein>
    <recommendedName>
        <fullName evidence="2">NAC domain-containing protein</fullName>
    </recommendedName>
</protein>
<dbReference type="GO" id="GO:0003677">
    <property type="term" value="F:DNA binding"/>
    <property type="evidence" value="ECO:0007669"/>
    <property type="project" value="InterPro"/>
</dbReference>
<evidence type="ECO:0000256" key="1">
    <source>
        <dbReference type="SAM" id="MobiDB-lite"/>
    </source>
</evidence>
<name>A0A8J5T030_ZIZPA</name>
<accession>A0A8J5T030</accession>
<dbReference type="AlphaFoldDB" id="A0A8J5T030"/>
<dbReference type="Proteomes" id="UP000729402">
    <property type="component" value="Unassembled WGS sequence"/>
</dbReference>
<evidence type="ECO:0000313" key="3">
    <source>
        <dbReference type="EMBL" id="KAG8077532.1"/>
    </source>
</evidence>
<feature type="domain" description="NAC" evidence="2">
    <location>
        <begin position="1"/>
        <end position="137"/>
    </location>
</feature>
<proteinExistence type="predicted"/>
<dbReference type="Pfam" id="PF02365">
    <property type="entry name" value="NAM"/>
    <property type="match status" value="1"/>
</dbReference>
<evidence type="ECO:0000313" key="4">
    <source>
        <dbReference type="Proteomes" id="UP000729402"/>
    </source>
</evidence>
<sequence>MSYLRTRVESSELTWPYVHEVDVYAADPEDLTRDFSPAIVVDSSVAWYFFTNMRSKRSYGQRKVRMVETGEGSWHAEGAAECVVTGVHRDREVGRRHTFSFGKKEDDWTTAPTSSYSVRCTKDHGRRSLLLPTVKKSTTAEETPTPKDTKSAVASAQSPDTKILTEAEEAQTPMGTKPAEKSTLARGSKIPTAVASETKKTNVDVAAAATGCTRMANGKNSGAGKVKQLPPLPGEDVGI</sequence>
<dbReference type="EMBL" id="JAAALK010000282">
    <property type="protein sequence ID" value="KAG8077532.1"/>
    <property type="molecule type" value="Genomic_DNA"/>
</dbReference>